<dbReference type="AlphaFoldDB" id="A0AAW5JK13"/>
<name>A0AAW5JK13_9FIRM</name>
<organism evidence="1 2">
    <name type="scientific">Intestinimonas massiliensis</name>
    <name type="common">ex Afouda et al. 2020</name>
    <dbReference type="NCBI Taxonomy" id="1673721"/>
    <lineage>
        <taxon>Bacteria</taxon>
        <taxon>Bacillati</taxon>
        <taxon>Bacillota</taxon>
        <taxon>Clostridia</taxon>
        <taxon>Eubacteriales</taxon>
        <taxon>Intestinimonas</taxon>
    </lineage>
</organism>
<comment type="caution">
    <text evidence="1">The sequence shown here is derived from an EMBL/GenBank/DDBJ whole genome shotgun (WGS) entry which is preliminary data.</text>
</comment>
<gene>
    <name evidence="1" type="ORF">NE579_08010</name>
</gene>
<protein>
    <submittedName>
        <fullName evidence="1">Uncharacterized protein</fullName>
    </submittedName>
</protein>
<reference evidence="1" key="1">
    <citation type="submission" date="2022-06" db="EMBL/GenBank/DDBJ databases">
        <title>Isolation of gut microbiota from human fecal samples.</title>
        <authorList>
            <person name="Pamer E.G."/>
            <person name="Barat B."/>
            <person name="Waligurski E."/>
            <person name="Medina S."/>
            <person name="Paddock L."/>
            <person name="Mostad J."/>
        </authorList>
    </citation>
    <scope>NUCLEOTIDE SEQUENCE</scope>
    <source>
        <strain evidence="1">DFI.9.91</strain>
    </source>
</reference>
<sequence>MHKAIGMEEKTCGTCKYFAQHYRKWGRGYHEVDCGHCKYPRIKKRTKDQTCPHWAPREG</sequence>
<evidence type="ECO:0000313" key="1">
    <source>
        <dbReference type="EMBL" id="MCQ4770406.1"/>
    </source>
</evidence>
<evidence type="ECO:0000313" key="2">
    <source>
        <dbReference type="Proteomes" id="UP001204562"/>
    </source>
</evidence>
<dbReference type="EMBL" id="JANFYS010000014">
    <property type="protein sequence ID" value="MCQ4770406.1"/>
    <property type="molecule type" value="Genomic_DNA"/>
</dbReference>
<accession>A0AAW5JK13</accession>
<proteinExistence type="predicted"/>
<dbReference type="Proteomes" id="UP001204562">
    <property type="component" value="Unassembled WGS sequence"/>
</dbReference>